<dbReference type="NCBIfam" id="NF006087">
    <property type="entry name" value="PRK08236.1"/>
    <property type="match status" value="1"/>
</dbReference>
<keyword evidence="1" id="KW-0474">Menaquinone biosynthesis</keyword>
<dbReference type="AlphaFoldDB" id="A0A8J3BJW9"/>
<protein>
    <recommendedName>
        <fullName evidence="1 2">Futalosine hydrolase</fullName>
        <shortName evidence="1">FL hydrolase</shortName>
        <ecNumber evidence="1 2">3.2.2.26</ecNumber>
    </recommendedName>
    <alternativeName>
        <fullName evidence="1">Futalosine nucleosidase</fullName>
    </alternativeName>
    <alternativeName>
        <fullName evidence="1">Menaquinone biosynthetic enzyme MqnB</fullName>
    </alternativeName>
</protein>
<keyword evidence="1" id="KW-0378">Hydrolase</keyword>
<dbReference type="GO" id="GO:0008930">
    <property type="term" value="F:methylthioadenosine nucleosidase activity"/>
    <property type="evidence" value="ECO:0007669"/>
    <property type="project" value="TreeGrafter"/>
</dbReference>
<dbReference type="PANTHER" id="PTHR46832:SF2">
    <property type="entry name" value="FUTALOSINE HYDROLASE"/>
    <property type="match status" value="1"/>
</dbReference>
<dbReference type="Proteomes" id="UP000662200">
    <property type="component" value="Unassembled WGS sequence"/>
</dbReference>
<dbReference type="InterPro" id="IPR019963">
    <property type="entry name" value="FL_hydrolase_MqnB"/>
</dbReference>
<evidence type="ECO:0000259" key="3">
    <source>
        <dbReference type="Pfam" id="PF01048"/>
    </source>
</evidence>
<keyword evidence="5" id="KW-1185">Reference proteome</keyword>
<dbReference type="SUPFAM" id="SSF53167">
    <property type="entry name" value="Purine and uridine phosphorylases"/>
    <property type="match status" value="1"/>
</dbReference>
<dbReference type="PANTHER" id="PTHR46832">
    <property type="entry name" value="5'-METHYLTHIOADENOSINE/S-ADENOSYLHOMOCYSTEINE NUCLEOSIDASE"/>
    <property type="match status" value="1"/>
</dbReference>
<dbReference type="UniPathway" id="UPA00079"/>
<dbReference type="EMBL" id="BMQC01000003">
    <property type="protein sequence ID" value="GGK20109.1"/>
    <property type="molecule type" value="Genomic_DNA"/>
</dbReference>
<evidence type="ECO:0000313" key="4">
    <source>
        <dbReference type="EMBL" id="GGK20109.1"/>
    </source>
</evidence>
<reference evidence="4" key="2">
    <citation type="submission" date="2020-09" db="EMBL/GenBank/DDBJ databases">
        <authorList>
            <person name="Sun Q."/>
            <person name="Ohkuma M."/>
        </authorList>
    </citation>
    <scope>NUCLEOTIDE SEQUENCE</scope>
    <source>
        <strain evidence="4">JCM 3091</strain>
    </source>
</reference>
<dbReference type="GO" id="GO:0019284">
    <property type="term" value="P:L-methionine salvage from S-adenosylmethionine"/>
    <property type="evidence" value="ECO:0007669"/>
    <property type="project" value="TreeGrafter"/>
</dbReference>
<dbReference type="NCBIfam" id="TIGR03664">
    <property type="entry name" value="fut_nucase"/>
    <property type="match status" value="1"/>
</dbReference>
<dbReference type="GO" id="GO:0008782">
    <property type="term" value="F:adenosylhomocysteine nucleosidase activity"/>
    <property type="evidence" value="ECO:0007669"/>
    <property type="project" value="TreeGrafter"/>
</dbReference>
<dbReference type="EC" id="3.2.2.26" evidence="1 2"/>
<evidence type="ECO:0000256" key="1">
    <source>
        <dbReference type="HAMAP-Rule" id="MF_00991"/>
    </source>
</evidence>
<comment type="function">
    <text evidence="1">Catalyzes the hydrolysis of futalosine (FL) to dehypoxanthine futalosine (DHFL) and hypoxanthine, a step in the biosynthesis of menaquinone (MK, vitamin K2).</text>
</comment>
<feature type="domain" description="Nucleoside phosphorylase" evidence="3">
    <location>
        <begin position="32"/>
        <end position="190"/>
    </location>
</feature>
<evidence type="ECO:0000313" key="5">
    <source>
        <dbReference type="Proteomes" id="UP000662200"/>
    </source>
</evidence>
<organism evidence="4 5">
    <name type="scientific">Pilimelia terevasa</name>
    <dbReference type="NCBI Taxonomy" id="53372"/>
    <lineage>
        <taxon>Bacteria</taxon>
        <taxon>Bacillati</taxon>
        <taxon>Actinomycetota</taxon>
        <taxon>Actinomycetes</taxon>
        <taxon>Micromonosporales</taxon>
        <taxon>Micromonosporaceae</taxon>
        <taxon>Pilimelia</taxon>
    </lineage>
</organism>
<dbReference type="InterPro" id="IPR000845">
    <property type="entry name" value="Nucleoside_phosphorylase_d"/>
</dbReference>
<dbReference type="InterPro" id="IPR035994">
    <property type="entry name" value="Nucleoside_phosphorylase_sf"/>
</dbReference>
<comment type="similarity">
    <text evidence="1">Belongs to the PNP/UDP phosphorylase family. Futalosine hydrolase subfamily.</text>
</comment>
<dbReference type="GO" id="GO:0009116">
    <property type="term" value="P:nucleoside metabolic process"/>
    <property type="evidence" value="ECO:0007669"/>
    <property type="project" value="InterPro"/>
</dbReference>
<dbReference type="HAMAP" id="MF_00991">
    <property type="entry name" value="MqnB"/>
    <property type="match status" value="1"/>
</dbReference>
<dbReference type="Gene3D" id="3.40.50.1580">
    <property type="entry name" value="Nucleoside phosphorylase domain"/>
    <property type="match status" value="1"/>
</dbReference>
<gene>
    <name evidence="1" type="primary">mqnB</name>
    <name evidence="4" type="ORF">GCM10010124_10880</name>
</gene>
<reference evidence="4" key="1">
    <citation type="journal article" date="2014" name="Int. J. Syst. Evol. Microbiol.">
        <title>Complete genome sequence of Corynebacterium casei LMG S-19264T (=DSM 44701T), isolated from a smear-ripened cheese.</title>
        <authorList>
            <consortium name="US DOE Joint Genome Institute (JGI-PGF)"/>
            <person name="Walter F."/>
            <person name="Albersmeier A."/>
            <person name="Kalinowski J."/>
            <person name="Ruckert C."/>
        </authorList>
    </citation>
    <scope>NUCLEOTIDE SEQUENCE</scope>
    <source>
        <strain evidence="4">JCM 3091</strain>
    </source>
</reference>
<dbReference type="GO" id="GO:0009234">
    <property type="term" value="P:menaquinone biosynthetic process"/>
    <property type="evidence" value="ECO:0007669"/>
    <property type="project" value="UniProtKB-UniRule"/>
</dbReference>
<evidence type="ECO:0000256" key="2">
    <source>
        <dbReference type="NCBIfam" id="TIGR03664"/>
    </source>
</evidence>
<dbReference type="Pfam" id="PF01048">
    <property type="entry name" value="PNP_UDP_1"/>
    <property type="match status" value="1"/>
</dbReference>
<dbReference type="GO" id="GO:0005829">
    <property type="term" value="C:cytosol"/>
    <property type="evidence" value="ECO:0007669"/>
    <property type="project" value="TreeGrafter"/>
</dbReference>
<dbReference type="RefSeq" id="WP_189113088.1">
    <property type="nucleotide sequence ID" value="NZ_BMQC01000003.1"/>
</dbReference>
<accession>A0A8J3BJW9</accession>
<comment type="pathway">
    <text evidence="1">Quinol/quinone metabolism; menaquinone biosynthesis.</text>
</comment>
<comment type="catalytic activity">
    <reaction evidence="1">
        <text>futalosine + H2O = dehypoxanthine futalosine + hypoxanthine</text>
        <dbReference type="Rhea" id="RHEA:25904"/>
        <dbReference type="ChEBI" id="CHEBI:15377"/>
        <dbReference type="ChEBI" id="CHEBI:17368"/>
        <dbReference type="ChEBI" id="CHEBI:58863"/>
        <dbReference type="ChEBI" id="CHEBI:58864"/>
        <dbReference type="EC" id="3.2.2.26"/>
    </reaction>
</comment>
<proteinExistence type="inferred from homology"/>
<sequence length="218" mass="21026">MTVLIVTAVPQEADALRAGLPAGAAVDLHAVGIGPAAAAAGTARLVALAEGRGRPYALVVNAGIAGGVPGRAAMGATVLGSRSVAAWLGAETPAGFQPLEEIGFGAVTRVDAAPGPLAALAAALPGALVGEILTVTTVTGTAASTAALRATYPEMLAEAMEGFGAAVAAAAADLPFVELRTVSNDIGPLDRAAWRLPAAFAALGAAAPALAALPAAAR</sequence>
<comment type="caution">
    <text evidence="4">The sequence shown here is derived from an EMBL/GenBank/DDBJ whole genome shotgun (WGS) entry which is preliminary data.</text>
</comment>
<name>A0A8J3BJW9_9ACTN</name>